<dbReference type="GO" id="GO:0030570">
    <property type="term" value="F:pectate lyase activity"/>
    <property type="evidence" value="ECO:0007669"/>
    <property type="project" value="UniProtKB-EC"/>
</dbReference>
<dbReference type="Proteomes" id="UP000647172">
    <property type="component" value="Unassembled WGS sequence"/>
</dbReference>
<keyword evidence="9" id="KW-0456">Lyase</keyword>
<dbReference type="AlphaFoldDB" id="A0A919ML74"/>
<comment type="subcellular location">
    <subcellularLocation>
        <location evidence="3">Secreted</location>
    </subcellularLocation>
</comment>
<protein>
    <recommendedName>
        <fullName evidence="5">pectate lyase</fullName>
        <ecNumber evidence="5">4.2.2.2</ecNumber>
    </recommendedName>
</protein>
<evidence type="ECO:0000256" key="9">
    <source>
        <dbReference type="ARBA" id="ARBA00023239"/>
    </source>
</evidence>
<dbReference type="EMBL" id="BOMQ01000031">
    <property type="protein sequence ID" value="GIE49236.1"/>
    <property type="molecule type" value="Genomic_DNA"/>
</dbReference>
<evidence type="ECO:0000256" key="10">
    <source>
        <dbReference type="SAM" id="MobiDB-lite"/>
    </source>
</evidence>
<evidence type="ECO:0000256" key="3">
    <source>
        <dbReference type="ARBA" id="ARBA00004613"/>
    </source>
</evidence>
<evidence type="ECO:0000256" key="5">
    <source>
        <dbReference type="ARBA" id="ARBA00012272"/>
    </source>
</evidence>
<dbReference type="PANTHER" id="PTHR33407:SF9">
    <property type="entry name" value="PECTATE LYASE F-RELATED"/>
    <property type="match status" value="1"/>
</dbReference>
<evidence type="ECO:0000313" key="12">
    <source>
        <dbReference type="EMBL" id="GIE49236.1"/>
    </source>
</evidence>
<dbReference type="SUPFAM" id="SSF51126">
    <property type="entry name" value="Pectin lyase-like"/>
    <property type="match status" value="1"/>
</dbReference>
<feature type="transmembrane region" description="Helical" evidence="11">
    <location>
        <begin position="16"/>
        <end position="37"/>
    </location>
</feature>
<dbReference type="RefSeq" id="WP_203768471.1">
    <property type="nucleotide sequence ID" value="NZ_BAAAYJ010000045.1"/>
</dbReference>
<keyword evidence="13" id="KW-1185">Reference proteome</keyword>
<dbReference type="GO" id="GO:0045490">
    <property type="term" value="P:pectin catabolic process"/>
    <property type="evidence" value="ECO:0007669"/>
    <property type="project" value="TreeGrafter"/>
</dbReference>
<feature type="compositionally biased region" description="Low complexity" evidence="10">
    <location>
        <begin position="242"/>
        <end position="269"/>
    </location>
</feature>
<feature type="region of interest" description="Disordered" evidence="10">
    <location>
        <begin position="211"/>
        <end position="269"/>
    </location>
</feature>
<comment type="cofactor">
    <cofactor evidence="2">
        <name>Ca(2+)</name>
        <dbReference type="ChEBI" id="CHEBI:29108"/>
    </cofactor>
</comment>
<dbReference type="InterPro" id="IPR011050">
    <property type="entry name" value="Pectin_lyase_fold/virulence"/>
</dbReference>
<keyword evidence="8" id="KW-0106">Calcium</keyword>
<dbReference type="Gene3D" id="2.160.20.10">
    <property type="entry name" value="Single-stranded right-handed beta-helix, Pectin lyase-like"/>
    <property type="match status" value="1"/>
</dbReference>
<evidence type="ECO:0000256" key="1">
    <source>
        <dbReference type="ARBA" id="ARBA00000695"/>
    </source>
</evidence>
<feature type="compositionally biased region" description="Pro residues" evidence="10">
    <location>
        <begin position="213"/>
        <end position="223"/>
    </location>
</feature>
<gene>
    <name evidence="12" type="ORF">Ani05nite_27700</name>
</gene>
<dbReference type="PANTHER" id="PTHR33407">
    <property type="entry name" value="PECTATE LYASE F-RELATED"/>
    <property type="match status" value="1"/>
</dbReference>
<accession>A0A919ML74</accession>
<feature type="compositionally biased region" description="Low complexity" evidence="10">
    <location>
        <begin position="224"/>
        <end position="235"/>
    </location>
</feature>
<evidence type="ECO:0000313" key="13">
    <source>
        <dbReference type="Proteomes" id="UP000647172"/>
    </source>
</evidence>
<dbReference type="InterPro" id="IPR004898">
    <property type="entry name" value="Pectate_lyase_PlyH/PlyE-like"/>
</dbReference>
<sequence>MEHETAARPRGRRRTAVIGGFAAVVVAAVGVTATAFAGATSLTDDFSDGDTAGWSKSGGAWSVAGGVLRQGNPGSELARMFAGDTGWTDYTVRARVRADDLTASGAAAGLAARATGSSRFQRLVLVPGAARLEEVRGSAVTTLSTLPLAAAATGWHQVRLDVTGARVRGSVDGVVVGDVGGRSLGAGRIGLLTTHAAASFDDVSVSASAGLPAPAPTTTPPPATATVAPPTTAPATAPPSKPATTPTTAPTTTPTTAPASATPAATSWPTPVRTETLTATRKVTGSFDGGNVRFVGGAALGDGGQDEGQDPMFQLADGATLANVIIGTPAADGVHCLGSCTLRNVWWQDVGEDAATFKGTAASQTMTVDGGGAMHASDKTFQHNGPGTMVIKNFQAADIGKLYRSCGNCGKQFARHVQVSDVTVTAPLKTLVGINPNLGDTARISDVTVVGGTAKTVICASFKGVTSGEPTEVSKVPDGVSCVATGIVLR</sequence>
<evidence type="ECO:0000256" key="11">
    <source>
        <dbReference type="SAM" id="Phobius"/>
    </source>
</evidence>
<reference evidence="12" key="1">
    <citation type="submission" date="2021-01" db="EMBL/GenBank/DDBJ databases">
        <title>Whole genome shotgun sequence of Actinoplanes nipponensis NBRC 14063.</title>
        <authorList>
            <person name="Komaki H."/>
            <person name="Tamura T."/>
        </authorList>
    </citation>
    <scope>NUCLEOTIDE SEQUENCE</scope>
    <source>
        <strain evidence="12">NBRC 14063</strain>
    </source>
</reference>
<keyword evidence="11" id="KW-1133">Transmembrane helix</keyword>
<dbReference type="Pfam" id="PF03211">
    <property type="entry name" value="Pectate_lyase"/>
    <property type="match status" value="1"/>
</dbReference>
<evidence type="ECO:0000256" key="8">
    <source>
        <dbReference type="ARBA" id="ARBA00022837"/>
    </source>
</evidence>
<dbReference type="GO" id="GO:0005576">
    <property type="term" value="C:extracellular region"/>
    <property type="evidence" value="ECO:0007669"/>
    <property type="project" value="UniProtKB-SubCell"/>
</dbReference>
<keyword evidence="11" id="KW-0472">Membrane</keyword>
<keyword evidence="6" id="KW-0964">Secreted</keyword>
<name>A0A919ML74_9ACTN</name>
<evidence type="ECO:0000256" key="7">
    <source>
        <dbReference type="ARBA" id="ARBA00022729"/>
    </source>
</evidence>
<comment type="catalytic activity">
    <reaction evidence="1">
        <text>Eliminative cleavage of (1-&gt;4)-alpha-D-galacturonan to give oligosaccharides with 4-deoxy-alpha-D-galact-4-enuronosyl groups at their non-reducing ends.</text>
        <dbReference type="EC" id="4.2.2.2"/>
    </reaction>
</comment>
<comment type="caution">
    <text evidence="12">The sequence shown here is derived from an EMBL/GenBank/DDBJ whole genome shotgun (WGS) entry which is preliminary data.</text>
</comment>
<proteinExistence type="inferred from homology"/>
<dbReference type="EC" id="4.2.2.2" evidence="5"/>
<dbReference type="Gene3D" id="2.60.120.560">
    <property type="entry name" value="Exo-inulinase, domain 1"/>
    <property type="match status" value="1"/>
</dbReference>
<evidence type="ECO:0000256" key="2">
    <source>
        <dbReference type="ARBA" id="ARBA00001913"/>
    </source>
</evidence>
<organism evidence="12 13">
    <name type="scientific">Actinoplanes nipponensis</name>
    <dbReference type="NCBI Taxonomy" id="135950"/>
    <lineage>
        <taxon>Bacteria</taxon>
        <taxon>Bacillati</taxon>
        <taxon>Actinomycetota</taxon>
        <taxon>Actinomycetes</taxon>
        <taxon>Micromonosporales</taxon>
        <taxon>Micromonosporaceae</taxon>
        <taxon>Actinoplanes</taxon>
    </lineage>
</organism>
<keyword evidence="7" id="KW-0732">Signal</keyword>
<evidence type="ECO:0000256" key="6">
    <source>
        <dbReference type="ARBA" id="ARBA00022525"/>
    </source>
</evidence>
<comment type="similarity">
    <text evidence="4">Belongs to the polysaccharide lyase 3 family.</text>
</comment>
<evidence type="ECO:0000256" key="4">
    <source>
        <dbReference type="ARBA" id="ARBA00006463"/>
    </source>
</evidence>
<dbReference type="InterPro" id="IPR012334">
    <property type="entry name" value="Pectin_lyas_fold"/>
</dbReference>
<keyword evidence="11" id="KW-0812">Transmembrane</keyword>